<keyword evidence="3" id="KW-1185">Reference proteome</keyword>
<dbReference type="Proteomes" id="UP001174934">
    <property type="component" value="Unassembled WGS sequence"/>
</dbReference>
<sequence length="962" mass="106994">MLRRRSVKSKSDLKRRKSTSSTHGVHLEHIDPTLAQRDAQIAACQAYARAQDRAKAEMPLFPLTPDSSPRRRQANSSSLTHDRNETPRRRRENSQDLHRRQSVRFMGPCSIQGRTPRGRGTNSNSNDRDTSPGHTRVHEDYDTISLHDYTLGSSDGHSLAQQPRHPYRAPPPIPLPGLAADYLSSLVSGDEHYTPEDDLASAPSSYRRLRTSRSMVTSDECGNRKSFEGYLPFLNERLPASPNVNTRRLLHSDPDSKPSPRSALPLRAPRSMSFLRHRNNRSRSITSRDDNDRGRYLPDDTGIQEEMSYAHEQGIPQTPQHKLKAPSFFRSRSRQPETGIRKSLRSSNSADGLGVPTNSDTVPPAPPLKEDGFKIKARKASKTLKTKLKTLFNLTKSEEGAPSLPVQHIDSQRTHVTDCFESLLSLDEDHGNAIDWSSIHEVPSKVPSLRNVPANLLHSNRGSLESLRSERERKVSDDKSLTSWVHSGPSTLTSQQQRQWQEWERQRLSIIRESGTHAPSPSIRRQALVENLFQHRESVAGIPPPSGPIVDSQRIYSALMKRANEANKQSSENIDEQQSKHWNPLRVMASSDSLNKFPRQTSRGIRYTASDPDLCDTPTRGPKGGCLPGSRGLECKRSHTTFPTTQASRDKFDPSTKRDGRVFFTETGTSRSTSTTISTDLKSGPDPFVRADNDLSRSDPSVPPCARDSKTMLDGGRAFFAGPASHLFRTTSPYRRALRKTMEDEQAPGREQGQTFGSQNSEASTKIHADNSANRELRANSGSTNKNGDSESVYSTDDDGGAARAAMNVNRDSTIIADSPRAYRPSGYRMNSSASSTDWQSWLAANIAKLEPSPSPPKPCEVEYALPTMPRSFPSGHVRETAQTHEEYDEESLVFEPPTRKPTLPTSPLSMVEPNVVKVSPQQRSIKRSTPPSVGRLLYENDSPLGPPTIPIKSALRETPLL</sequence>
<feature type="compositionally biased region" description="Polar residues" evidence="1">
    <location>
        <begin position="752"/>
        <end position="764"/>
    </location>
</feature>
<evidence type="ECO:0000313" key="2">
    <source>
        <dbReference type="EMBL" id="KAK0628602.1"/>
    </source>
</evidence>
<proteinExistence type="predicted"/>
<feature type="compositionally biased region" description="Polar residues" evidence="1">
    <location>
        <begin position="920"/>
        <end position="932"/>
    </location>
</feature>
<protein>
    <submittedName>
        <fullName evidence="2">Uncharacterized protein</fullName>
    </submittedName>
</protein>
<feature type="region of interest" description="Disordered" evidence="1">
    <location>
        <begin position="463"/>
        <end position="497"/>
    </location>
</feature>
<evidence type="ECO:0000256" key="1">
    <source>
        <dbReference type="SAM" id="MobiDB-lite"/>
    </source>
</evidence>
<feature type="compositionally biased region" description="Basic residues" evidence="1">
    <location>
        <begin position="1"/>
        <end position="18"/>
    </location>
</feature>
<organism evidence="2 3">
    <name type="scientific">Bombardia bombarda</name>
    <dbReference type="NCBI Taxonomy" id="252184"/>
    <lineage>
        <taxon>Eukaryota</taxon>
        <taxon>Fungi</taxon>
        <taxon>Dikarya</taxon>
        <taxon>Ascomycota</taxon>
        <taxon>Pezizomycotina</taxon>
        <taxon>Sordariomycetes</taxon>
        <taxon>Sordariomycetidae</taxon>
        <taxon>Sordariales</taxon>
        <taxon>Lasiosphaeriaceae</taxon>
        <taxon>Bombardia</taxon>
    </lineage>
</organism>
<feature type="compositionally biased region" description="Polar residues" evidence="1">
    <location>
        <begin position="481"/>
        <end position="494"/>
    </location>
</feature>
<feature type="compositionally biased region" description="Basic and acidic residues" evidence="1">
    <location>
        <begin position="467"/>
        <end position="480"/>
    </location>
</feature>
<feature type="region of interest" description="Disordered" evidence="1">
    <location>
        <begin position="883"/>
        <end position="962"/>
    </location>
</feature>
<gene>
    <name evidence="2" type="ORF">B0T17DRAFT_632243</name>
</gene>
<feature type="compositionally biased region" description="Basic and acidic residues" evidence="1">
    <location>
        <begin position="80"/>
        <end position="99"/>
    </location>
</feature>
<evidence type="ECO:0000313" key="3">
    <source>
        <dbReference type="Proteomes" id="UP001174934"/>
    </source>
</evidence>
<feature type="compositionally biased region" description="Basic and acidic residues" evidence="1">
    <location>
        <begin position="286"/>
        <end position="298"/>
    </location>
</feature>
<comment type="caution">
    <text evidence="2">The sequence shown here is derived from an EMBL/GenBank/DDBJ whole genome shotgun (WGS) entry which is preliminary data.</text>
</comment>
<feature type="region of interest" description="Disordered" evidence="1">
    <location>
        <begin position="245"/>
        <end position="300"/>
    </location>
</feature>
<dbReference type="AlphaFoldDB" id="A0AA39X7Z4"/>
<feature type="compositionally biased region" description="Polar residues" evidence="1">
    <location>
        <begin position="345"/>
        <end position="361"/>
    </location>
</feature>
<feature type="region of interest" description="Disordered" evidence="1">
    <location>
        <begin position="60"/>
        <end position="137"/>
    </location>
</feature>
<feature type="region of interest" description="Disordered" evidence="1">
    <location>
        <begin position="669"/>
        <end position="706"/>
    </location>
</feature>
<feature type="region of interest" description="Disordered" evidence="1">
    <location>
        <begin position="1"/>
        <end position="32"/>
    </location>
</feature>
<feature type="compositionally biased region" description="Basic and acidic residues" evidence="1">
    <location>
        <begin position="126"/>
        <end position="137"/>
    </location>
</feature>
<accession>A0AA39X7Z4</accession>
<name>A0AA39X7Z4_9PEZI</name>
<feature type="compositionally biased region" description="Polar residues" evidence="1">
    <location>
        <begin position="780"/>
        <end position="795"/>
    </location>
</feature>
<feature type="compositionally biased region" description="Basic and acidic residues" evidence="1">
    <location>
        <begin position="765"/>
        <end position="778"/>
    </location>
</feature>
<feature type="region of interest" description="Disordered" evidence="1">
    <location>
        <begin position="740"/>
        <end position="801"/>
    </location>
</feature>
<feature type="region of interest" description="Disordered" evidence="1">
    <location>
        <begin position="312"/>
        <end position="370"/>
    </location>
</feature>
<feature type="compositionally biased region" description="Low complexity" evidence="1">
    <location>
        <begin position="669"/>
        <end position="679"/>
    </location>
</feature>
<reference evidence="2" key="1">
    <citation type="submission" date="2023-06" db="EMBL/GenBank/DDBJ databases">
        <title>Genome-scale phylogeny and comparative genomics of the fungal order Sordariales.</title>
        <authorList>
            <consortium name="Lawrence Berkeley National Laboratory"/>
            <person name="Hensen N."/>
            <person name="Bonometti L."/>
            <person name="Westerberg I."/>
            <person name="Brannstrom I.O."/>
            <person name="Guillou S."/>
            <person name="Cros-Aarteil S."/>
            <person name="Calhoun S."/>
            <person name="Haridas S."/>
            <person name="Kuo A."/>
            <person name="Mondo S."/>
            <person name="Pangilinan J."/>
            <person name="Riley R."/>
            <person name="LaButti K."/>
            <person name="Andreopoulos B."/>
            <person name="Lipzen A."/>
            <person name="Chen C."/>
            <person name="Yanf M."/>
            <person name="Daum C."/>
            <person name="Ng V."/>
            <person name="Clum A."/>
            <person name="Steindorff A."/>
            <person name="Ohm R."/>
            <person name="Martin F."/>
            <person name="Silar P."/>
            <person name="Natvig D."/>
            <person name="Lalanne C."/>
            <person name="Gautier V."/>
            <person name="Ament-velasquez S.L."/>
            <person name="Kruys A."/>
            <person name="Hutchinson M.I."/>
            <person name="Powell A.J."/>
            <person name="Barry K."/>
            <person name="Miller A.N."/>
            <person name="Grigoriev I.V."/>
            <person name="Debuchy R."/>
            <person name="Gladieux P."/>
            <person name="Thoren M.H."/>
            <person name="Johannesson H."/>
        </authorList>
    </citation>
    <scope>NUCLEOTIDE SEQUENCE</scope>
    <source>
        <strain evidence="2">SMH3391-2</strain>
    </source>
</reference>
<dbReference type="EMBL" id="JAULSR010000002">
    <property type="protein sequence ID" value="KAK0628602.1"/>
    <property type="molecule type" value="Genomic_DNA"/>
</dbReference>